<dbReference type="GO" id="GO:0016757">
    <property type="term" value="F:glycosyltransferase activity"/>
    <property type="evidence" value="ECO:0007669"/>
    <property type="project" value="UniProtKB-KW"/>
</dbReference>
<dbReference type="Gene3D" id="3.40.50.2000">
    <property type="entry name" value="Glycogen Phosphorylase B"/>
    <property type="match status" value="1"/>
</dbReference>
<keyword evidence="1" id="KW-0808">Transferase</keyword>
<dbReference type="Pfam" id="PF13692">
    <property type="entry name" value="Glyco_trans_1_4"/>
    <property type="match status" value="1"/>
</dbReference>
<protein>
    <submittedName>
        <fullName evidence="1">Glycosyltransferase</fullName>
        <ecNumber evidence="1">2.4.-.-</ecNumber>
    </submittedName>
</protein>
<name>A0ABZ0RMI7_9BACT</name>
<accession>A0ABZ0RMI7</accession>
<dbReference type="PANTHER" id="PTHR12526">
    <property type="entry name" value="GLYCOSYLTRANSFERASE"/>
    <property type="match status" value="1"/>
</dbReference>
<gene>
    <name evidence="1" type="ORF">SH580_06325</name>
</gene>
<sequence length="417" mass="46853">MNPIRVLHIGTSSKGGASRAMLRIVKAQESDLINTYGAFHLGPTPGPNWHRLAAPKKDWSFPLRRLRMSIAKKGRDRSLESFTPATPGRSLHIPAELLAEIQIVNFHYLGGQIWNLSELFASIPPHIPIVVTMHDMNQVTGGCHYSNGCTQYKDSCNSCPQLPGTLGNKISQETFHSKQALYRARETNFVLPSKWLERITRESSLGQLGHRIDYIGYPFPQLKPLIQREKAQAKLQLKPSSKKRILIVAQDLANRRKGTYLLIDALLQNRLPECTLLLMGKKIDITDDRIEQLGFINDDEMLRNAYASANVLCLPSIEENLAQTGIESLAEGTPVVCFDRTGPADYVIDGETGIRAPECTAIALAEALINCLSHAQMSEQSYVREAYSQIYESTYSTQFIRKRYHEVYKQLLTEKTT</sequence>
<dbReference type="RefSeq" id="WP_319834166.1">
    <property type="nucleotide sequence ID" value="NZ_CP138858.1"/>
</dbReference>
<proteinExistence type="predicted"/>
<evidence type="ECO:0000313" key="1">
    <source>
        <dbReference type="EMBL" id="WPJ97322.1"/>
    </source>
</evidence>
<keyword evidence="1" id="KW-0328">Glycosyltransferase</keyword>
<dbReference type="Proteomes" id="UP001324993">
    <property type="component" value="Chromosome"/>
</dbReference>
<dbReference type="EC" id="2.4.-.-" evidence="1"/>
<dbReference type="EMBL" id="CP138858">
    <property type="protein sequence ID" value="WPJ97322.1"/>
    <property type="molecule type" value="Genomic_DNA"/>
</dbReference>
<evidence type="ECO:0000313" key="2">
    <source>
        <dbReference type="Proteomes" id="UP001324993"/>
    </source>
</evidence>
<dbReference type="SUPFAM" id="SSF53756">
    <property type="entry name" value="UDP-Glycosyltransferase/glycogen phosphorylase"/>
    <property type="match status" value="1"/>
</dbReference>
<keyword evidence="2" id="KW-1185">Reference proteome</keyword>
<organism evidence="1 2">
    <name type="scientific">Coraliomargarita algicola</name>
    <dbReference type="NCBI Taxonomy" id="3092156"/>
    <lineage>
        <taxon>Bacteria</taxon>
        <taxon>Pseudomonadati</taxon>
        <taxon>Verrucomicrobiota</taxon>
        <taxon>Opitutia</taxon>
        <taxon>Puniceicoccales</taxon>
        <taxon>Coraliomargaritaceae</taxon>
        <taxon>Coraliomargarita</taxon>
    </lineage>
</organism>
<reference evidence="1 2" key="1">
    <citation type="submission" date="2023-11" db="EMBL/GenBank/DDBJ databases">
        <title>Coraliomargarita sp. nov., isolated from marine algae.</title>
        <authorList>
            <person name="Lee J.K."/>
            <person name="Baek J.H."/>
            <person name="Kim J.M."/>
            <person name="Choi D.G."/>
            <person name="Jeon C.O."/>
        </authorList>
    </citation>
    <scope>NUCLEOTIDE SEQUENCE [LARGE SCALE GENOMIC DNA]</scope>
    <source>
        <strain evidence="1 2">J2-16</strain>
    </source>
</reference>